<accession>A0ABS5E3I5</accession>
<dbReference type="EMBL" id="JAGRQH010000001">
    <property type="protein sequence ID" value="MBR0558460.1"/>
    <property type="molecule type" value="Genomic_DNA"/>
</dbReference>
<keyword evidence="3" id="KW-1185">Reference proteome</keyword>
<proteinExistence type="predicted"/>
<evidence type="ECO:0000313" key="2">
    <source>
        <dbReference type="EMBL" id="MBR0558460.1"/>
    </source>
</evidence>
<protein>
    <recommendedName>
        <fullName evidence="4">Flagellar assembly protein FliO</fullName>
    </recommendedName>
</protein>
<sequence length="96" mass="10242">MSLHEVILACFALCMIVGAIIGLKPLLARLTPHKGRAVSPDKSLVLEAHLSLDRTRRLSLVRCGQKEVLVLSGGATDVLLEWSSAPAFAALLEDAP</sequence>
<dbReference type="Proteomes" id="UP000677812">
    <property type="component" value="Unassembled WGS sequence"/>
</dbReference>
<organism evidence="2 3">
    <name type="scientific">Neokomagataea anthophila</name>
    <dbReference type="NCBI Taxonomy" id="2826925"/>
    <lineage>
        <taxon>Bacteria</taxon>
        <taxon>Pseudomonadati</taxon>
        <taxon>Pseudomonadota</taxon>
        <taxon>Alphaproteobacteria</taxon>
        <taxon>Acetobacterales</taxon>
        <taxon>Acetobacteraceae</taxon>
        <taxon>Neokomagataea</taxon>
    </lineage>
</organism>
<keyword evidence="1" id="KW-0472">Membrane</keyword>
<reference evidence="2 3" key="1">
    <citation type="submission" date="2021-04" db="EMBL/GenBank/DDBJ databases">
        <title>The complete genome sequence of Neokomagataea sp. TBRC 2177.</title>
        <authorList>
            <person name="Charoenyingcharoen P."/>
            <person name="Yukphan P."/>
        </authorList>
    </citation>
    <scope>NUCLEOTIDE SEQUENCE [LARGE SCALE GENOMIC DNA]</scope>
    <source>
        <strain evidence="2 3">TBRC 2177</strain>
    </source>
</reference>
<comment type="caution">
    <text evidence="2">The sequence shown here is derived from an EMBL/GenBank/DDBJ whole genome shotgun (WGS) entry which is preliminary data.</text>
</comment>
<evidence type="ECO:0000256" key="1">
    <source>
        <dbReference type="SAM" id="Phobius"/>
    </source>
</evidence>
<dbReference type="RefSeq" id="WP_211679715.1">
    <property type="nucleotide sequence ID" value="NZ_JAGRQH010000001.1"/>
</dbReference>
<gene>
    <name evidence="2" type="ORF">KB213_00090</name>
</gene>
<evidence type="ECO:0000313" key="3">
    <source>
        <dbReference type="Proteomes" id="UP000677812"/>
    </source>
</evidence>
<name>A0ABS5E3I5_9PROT</name>
<evidence type="ECO:0008006" key="4">
    <source>
        <dbReference type="Google" id="ProtNLM"/>
    </source>
</evidence>
<keyword evidence="1" id="KW-1133">Transmembrane helix</keyword>
<keyword evidence="1" id="KW-0812">Transmembrane</keyword>
<feature type="transmembrane region" description="Helical" evidence="1">
    <location>
        <begin position="6"/>
        <end position="27"/>
    </location>
</feature>